<feature type="transmembrane region" description="Helical" evidence="1">
    <location>
        <begin position="39"/>
        <end position="61"/>
    </location>
</feature>
<dbReference type="AlphaFoldDB" id="A0A3M8T231"/>
<dbReference type="Proteomes" id="UP000275401">
    <property type="component" value="Unassembled WGS sequence"/>
</dbReference>
<gene>
    <name evidence="2" type="ORF">EEJ42_43775</name>
</gene>
<feature type="transmembrane region" description="Helical" evidence="1">
    <location>
        <begin position="159"/>
        <end position="178"/>
    </location>
</feature>
<reference evidence="2 3" key="1">
    <citation type="submission" date="2018-11" db="EMBL/GenBank/DDBJ databases">
        <title>The Potential of Streptomyces as Biocontrol Agents against the Tomato grey mould, Botrytis cinerea (Gray mold) Frontiers in Microbiology.</title>
        <authorList>
            <person name="Li D."/>
        </authorList>
    </citation>
    <scope>NUCLEOTIDE SEQUENCE [LARGE SCALE GENOMIC DNA]</scope>
    <source>
        <strain evidence="2 3">NEAU-LD23</strain>
    </source>
</reference>
<evidence type="ECO:0000313" key="2">
    <source>
        <dbReference type="EMBL" id="RNF84802.1"/>
    </source>
</evidence>
<organism evidence="2 3">
    <name type="scientific">Streptomyces botrytidirepellens</name>
    <dbReference type="NCBI Taxonomy" id="2486417"/>
    <lineage>
        <taxon>Bacteria</taxon>
        <taxon>Bacillati</taxon>
        <taxon>Actinomycetota</taxon>
        <taxon>Actinomycetes</taxon>
        <taxon>Kitasatosporales</taxon>
        <taxon>Streptomycetaceae</taxon>
        <taxon>Streptomyces</taxon>
    </lineage>
</organism>
<keyword evidence="1" id="KW-0472">Membrane</keyword>
<protein>
    <submittedName>
        <fullName evidence="2">DUF998 domain-containing protein</fullName>
    </submittedName>
</protein>
<evidence type="ECO:0000256" key="1">
    <source>
        <dbReference type="SAM" id="Phobius"/>
    </source>
</evidence>
<name>A0A3M8T231_9ACTN</name>
<accession>A0A3M8T231</accession>
<sequence>MRTDLACERCACPCRFPQHEKVIVNSQSVSRPGTRRQKAAVIGAAAWIVNAVQFLAVQLIVASHWRTPYGWRGNNISDLGNVHCGMWDDSRPRYVCSPLHGLMNASFAAQGVLLLAGTLLTAVHWGRGRVSWSARILFAVSSGAWILVGLAPADVHEDLHVLGALLIMGVGNIGLLLAGCTPRGSLFGRLRAAAFGIGALAVAAAGMFFTRHDPGLGLGSLERVAAFGPQLWTLVVALAVLRAHASRRRRRPNRVGQEMAGEHVMTS</sequence>
<keyword evidence="3" id="KW-1185">Reference proteome</keyword>
<comment type="caution">
    <text evidence="2">The sequence shown here is derived from an EMBL/GenBank/DDBJ whole genome shotgun (WGS) entry which is preliminary data.</text>
</comment>
<feature type="transmembrane region" description="Helical" evidence="1">
    <location>
        <begin position="229"/>
        <end position="245"/>
    </location>
</feature>
<evidence type="ECO:0000313" key="3">
    <source>
        <dbReference type="Proteomes" id="UP000275401"/>
    </source>
</evidence>
<proteinExistence type="predicted"/>
<keyword evidence="1" id="KW-0812">Transmembrane</keyword>
<dbReference type="InterPro" id="IPR009339">
    <property type="entry name" value="DUF998"/>
</dbReference>
<feature type="transmembrane region" description="Helical" evidence="1">
    <location>
        <begin position="190"/>
        <end position="209"/>
    </location>
</feature>
<feature type="transmembrane region" description="Helical" evidence="1">
    <location>
        <begin position="107"/>
        <end position="125"/>
    </location>
</feature>
<dbReference type="Pfam" id="PF06197">
    <property type="entry name" value="DUF998"/>
    <property type="match status" value="1"/>
</dbReference>
<dbReference type="EMBL" id="RIBZ01000839">
    <property type="protein sequence ID" value="RNF84802.1"/>
    <property type="molecule type" value="Genomic_DNA"/>
</dbReference>
<keyword evidence="1" id="KW-1133">Transmembrane helix</keyword>
<feature type="transmembrane region" description="Helical" evidence="1">
    <location>
        <begin position="132"/>
        <end position="153"/>
    </location>
</feature>